<dbReference type="InterPro" id="IPR011335">
    <property type="entry name" value="Restrct_endonuc-II-like"/>
</dbReference>
<evidence type="ECO:0000259" key="15">
    <source>
        <dbReference type="PROSITE" id="PS51198"/>
    </source>
</evidence>
<gene>
    <name evidence="17" type="ORF">MNBD_ALPHA02-1274</name>
</gene>
<evidence type="ECO:0000256" key="1">
    <source>
        <dbReference type="ARBA" id="ARBA00022722"/>
    </source>
</evidence>
<dbReference type="AlphaFoldDB" id="A0A3B0RXM5"/>
<dbReference type="InterPro" id="IPR027417">
    <property type="entry name" value="P-loop_NTPase"/>
</dbReference>
<evidence type="ECO:0000256" key="11">
    <source>
        <dbReference type="ARBA" id="ARBA00034617"/>
    </source>
</evidence>
<dbReference type="PANTHER" id="PTHR11070:SF2">
    <property type="entry name" value="ATP-DEPENDENT DNA HELICASE SRS2"/>
    <property type="match status" value="1"/>
</dbReference>
<name>A0A3B0RXM5_9ZZZZ</name>
<keyword evidence="1" id="KW-0540">Nuclease</keyword>
<keyword evidence="3" id="KW-0227">DNA damage</keyword>
<dbReference type="Gene3D" id="3.40.50.300">
    <property type="entry name" value="P-loop containing nucleotide triphosphate hydrolases"/>
    <property type="match status" value="4"/>
</dbReference>
<sequence length="1138" mass="126498">MTSPTLEQNQASDPAASVWVAASAGTGKTFVLTNRVLRLLLKEVPPEHILCLTFTKAAAAEMANRVNGRLGKWVACDRQLLCAELKSLTGHMPTEDEQDHARKLFARVLEVPGGLKIQTIHAFCQSLLGRFPLEAGIAPHFQVMDERTTLEHLSRARDGVLTEALPEINPALAHALSHISHKVTENTFADLIRELIGQRSGLERMMRRFGTVDRAVQAMENMLGLPAADDRDSILQAACMAENFDGAGLRQAVEALLTGSAPNQKVAAVMARWLSEPESRGADFQNYQNLFLTKDGGIRKHLMNKSVAEAHPAAFAAMTAEAERLCRLEEKLKLLTLRDNSRALLTMGAAMMAAFRDSKARHGVMDYDDLILNVTALIGRASIADWILYKLDGGIDHILIDEAQDTNPEQWQVVKTLANEFFVGEGQRQGPRTIFAVGDVKQSIYSFQRADPKEFVDGRHLFQKKATDAGHDFHNVSLALSFRSTAAVLSAVDRVFEPPLHRMAISFSEDIILHRPSRSGQAGLVEVWPVEKAAETPPDEDWAPPIIQQPAHTPEMALAKNIADRIAGWIRDQEMLPARGRPIRAGDIMILVRRRTKFDDYMIRALKARNIPVAGQDKMLLSDQIAVMDLVAVGNFVLLPEDDLTLAVVLKSPLVGFSEQQLYDLAYGRRGSLWSALRDRRAEFAEAHDFLMACLNYADTAPPFEFYSHLLTGLGGREKLLARLGAEANDPIDEFLQLAMGYEVNNISALQGFLSWLDRGDVNIKRDMEQGQDQVRIMTVHGAKGLQAPVVILPDTCQVPKKGAALLWAGDKEQAGPLLFWAGGKQFELGPLEAARAEINLIRDREYLRLLYVAMTRAEDRLYITGWEGKQARSETCWYDLIIAALAEMPDVVVGDEDKDGYLMRLTCVGDKMISEAITGDERTGAEKPLPEWARAAPMAEPAPSRPLSPSRPVEDEPAVISPLKAVSQRGKDHQRYHRGRLIHRLLEILPDMAAGEREQAARHFLSQKAHDLVPTDIDRIIRQITEILTAPDFAEVFSPHSRAEVSIVGLAGAHPVSGQVDRLVVRDHDILIIDYKTNRPPPKNAQDVPSLYLRQMAAYRAVLTDIYPDKAIRCLLLWTDVARLMELPPDMLDRIKF</sequence>
<protein>
    <recommendedName>
        <fullName evidence="12">DNA 3'-5' helicase</fullName>
        <ecNumber evidence="12">5.6.2.4</ecNumber>
    </recommendedName>
</protein>
<dbReference type="GO" id="GO:0043138">
    <property type="term" value="F:3'-5' DNA helicase activity"/>
    <property type="evidence" value="ECO:0007669"/>
    <property type="project" value="UniProtKB-EC"/>
</dbReference>
<dbReference type="Pfam" id="PF13361">
    <property type="entry name" value="UvrD_C"/>
    <property type="match status" value="1"/>
</dbReference>
<evidence type="ECO:0000256" key="12">
    <source>
        <dbReference type="ARBA" id="ARBA00034808"/>
    </source>
</evidence>
<keyword evidence="2" id="KW-0547">Nucleotide-binding</keyword>
<feature type="region of interest" description="Disordered" evidence="14">
    <location>
        <begin position="937"/>
        <end position="957"/>
    </location>
</feature>
<feature type="compositionally biased region" description="Low complexity" evidence="14">
    <location>
        <begin position="942"/>
        <end position="952"/>
    </location>
</feature>
<dbReference type="EMBL" id="UOED01000043">
    <property type="protein sequence ID" value="VAV89153.1"/>
    <property type="molecule type" value="Genomic_DNA"/>
</dbReference>
<keyword evidence="10" id="KW-0413">Isomerase</keyword>
<evidence type="ECO:0000256" key="5">
    <source>
        <dbReference type="ARBA" id="ARBA00022806"/>
    </source>
</evidence>
<dbReference type="GO" id="GO:0005829">
    <property type="term" value="C:cytosol"/>
    <property type="evidence" value="ECO:0007669"/>
    <property type="project" value="TreeGrafter"/>
</dbReference>
<dbReference type="InterPro" id="IPR038726">
    <property type="entry name" value="PDDEXK_AddAB-type"/>
</dbReference>
<accession>A0A3B0RXM5</accession>
<dbReference type="InterPro" id="IPR011604">
    <property type="entry name" value="PDDEXK-like_dom_sf"/>
</dbReference>
<dbReference type="NCBIfam" id="TIGR02784">
    <property type="entry name" value="addA_alphas"/>
    <property type="match status" value="1"/>
</dbReference>
<dbReference type="GO" id="GO:0003677">
    <property type="term" value="F:DNA binding"/>
    <property type="evidence" value="ECO:0007669"/>
    <property type="project" value="UniProtKB-KW"/>
</dbReference>
<dbReference type="PROSITE" id="PS51198">
    <property type="entry name" value="UVRD_HELICASE_ATP_BIND"/>
    <property type="match status" value="1"/>
</dbReference>
<evidence type="ECO:0000256" key="13">
    <source>
        <dbReference type="ARBA" id="ARBA00048988"/>
    </source>
</evidence>
<feature type="domain" description="UvrD-like helicase ATP-binding" evidence="15">
    <location>
        <begin position="1"/>
        <end position="485"/>
    </location>
</feature>
<evidence type="ECO:0000259" key="16">
    <source>
        <dbReference type="PROSITE" id="PS51217"/>
    </source>
</evidence>
<reference evidence="17" key="1">
    <citation type="submission" date="2018-06" db="EMBL/GenBank/DDBJ databases">
        <authorList>
            <person name="Zhirakovskaya E."/>
        </authorList>
    </citation>
    <scope>NUCLEOTIDE SEQUENCE</scope>
</reference>
<evidence type="ECO:0000256" key="6">
    <source>
        <dbReference type="ARBA" id="ARBA00022839"/>
    </source>
</evidence>
<dbReference type="GO" id="GO:0005524">
    <property type="term" value="F:ATP binding"/>
    <property type="evidence" value="ECO:0007669"/>
    <property type="project" value="UniProtKB-KW"/>
</dbReference>
<dbReference type="SUPFAM" id="SSF52980">
    <property type="entry name" value="Restriction endonuclease-like"/>
    <property type="match status" value="1"/>
</dbReference>
<organism evidence="17">
    <name type="scientific">hydrothermal vent metagenome</name>
    <dbReference type="NCBI Taxonomy" id="652676"/>
    <lineage>
        <taxon>unclassified sequences</taxon>
        <taxon>metagenomes</taxon>
        <taxon>ecological metagenomes</taxon>
    </lineage>
</organism>
<feature type="domain" description="UvrD-like helicase C-terminal" evidence="16">
    <location>
        <begin position="515"/>
        <end position="785"/>
    </location>
</feature>
<evidence type="ECO:0000256" key="8">
    <source>
        <dbReference type="ARBA" id="ARBA00023125"/>
    </source>
</evidence>
<evidence type="ECO:0000256" key="10">
    <source>
        <dbReference type="ARBA" id="ARBA00023235"/>
    </source>
</evidence>
<evidence type="ECO:0000256" key="14">
    <source>
        <dbReference type="SAM" id="MobiDB-lite"/>
    </source>
</evidence>
<keyword evidence="8" id="KW-0238">DNA-binding</keyword>
<evidence type="ECO:0000256" key="9">
    <source>
        <dbReference type="ARBA" id="ARBA00023204"/>
    </source>
</evidence>
<keyword evidence="9" id="KW-0234">DNA repair</keyword>
<comment type="catalytic activity">
    <reaction evidence="11">
        <text>Couples ATP hydrolysis with the unwinding of duplex DNA by translocating in the 3'-5' direction.</text>
        <dbReference type="EC" id="5.6.2.4"/>
    </reaction>
</comment>
<dbReference type="Pfam" id="PF00580">
    <property type="entry name" value="UvrD-helicase"/>
    <property type="match status" value="1"/>
</dbReference>
<keyword evidence="5" id="KW-0347">Helicase</keyword>
<dbReference type="PANTHER" id="PTHR11070">
    <property type="entry name" value="UVRD / RECB / PCRA DNA HELICASE FAMILY MEMBER"/>
    <property type="match status" value="1"/>
</dbReference>
<dbReference type="SUPFAM" id="SSF52540">
    <property type="entry name" value="P-loop containing nucleoside triphosphate hydrolases"/>
    <property type="match status" value="1"/>
</dbReference>
<keyword evidence="4" id="KW-0378">Hydrolase</keyword>
<evidence type="ECO:0000256" key="2">
    <source>
        <dbReference type="ARBA" id="ARBA00022741"/>
    </source>
</evidence>
<dbReference type="InterPro" id="IPR000212">
    <property type="entry name" value="DNA_helicase_UvrD/REP"/>
</dbReference>
<dbReference type="GO" id="GO:0000725">
    <property type="term" value="P:recombinational repair"/>
    <property type="evidence" value="ECO:0007669"/>
    <property type="project" value="TreeGrafter"/>
</dbReference>
<dbReference type="Gene3D" id="3.90.320.10">
    <property type="match status" value="1"/>
</dbReference>
<proteinExistence type="predicted"/>
<evidence type="ECO:0000256" key="3">
    <source>
        <dbReference type="ARBA" id="ARBA00022763"/>
    </source>
</evidence>
<dbReference type="GO" id="GO:0033202">
    <property type="term" value="C:DNA helicase complex"/>
    <property type="evidence" value="ECO:0007669"/>
    <property type="project" value="TreeGrafter"/>
</dbReference>
<dbReference type="EC" id="5.6.2.4" evidence="12"/>
<evidence type="ECO:0000256" key="7">
    <source>
        <dbReference type="ARBA" id="ARBA00022840"/>
    </source>
</evidence>
<dbReference type="PROSITE" id="PS51217">
    <property type="entry name" value="UVRD_HELICASE_CTER"/>
    <property type="match status" value="1"/>
</dbReference>
<evidence type="ECO:0000256" key="4">
    <source>
        <dbReference type="ARBA" id="ARBA00022801"/>
    </source>
</evidence>
<dbReference type="InterPro" id="IPR014151">
    <property type="entry name" value="DNA_helicase_AddA"/>
</dbReference>
<dbReference type="Pfam" id="PF12705">
    <property type="entry name" value="PDDEXK_1"/>
    <property type="match status" value="1"/>
</dbReference>
<evidence type="ECO:0000313" key="17">
    <source>
        <dbReference type="EMBL" id="VAV89153.1"/>
    </source>
</evidence>
<comment type="catalytic activity">
    <reaction evidence="13">
        <text>ATP + H2O = ADP + phosphate + H(+)</text>
        <dbReference type="Rhea" id="RHEA:13065"/>
        <dbReference type="ChEBI" id="CHEBI:15377"/>
        <dbReference type="ChEBI" id="CHEBI:15378"/>
        <dbReference type="ChEBI" id="CHEBI:30616"/>
        <dbReference type="ChEBI" id="CHEBI:43474"/>
        <dbReference type="ChEBI" id="CHEBI:456216"/>
        <dbReference type="EC" id="5.6.2.4"/>
    </reaction>
</comment>
<keyword evidence="6" id="KW-0269">Exonuclease</keyword>
<dbReference type="InterPro" id="IPR014016">
    <property type="entry name" value="UvrD-like_ATP-bd"/>
</dbReference>
<dbReference type="GO" id="GO:0004527">
    <property type="term" value="F:exonuclease activity"/>
    <property type="evidence" value="ECO:0007669"/>
    <property type="project" value="UniProtKB-KW"/>
</dbReference>
<keyword evidence="7" id="KW-0067">ATP-binding</keyword>
<dbReference type="InterPro" id="IPR014017">
    <property type="entry name" value="DNA_helicase_UvrD-like_C"/>
</dbReference>